<gene>
    <name evidence="1" type="ORF">PGLA1383_LOCUS11682</name>
</gene>
<feature type="non-terminal residue" evidence="1">
    <location>
        <position position="150"/>
    </location>
</feature>
<dbReference type="Proteomes" id="UP000654075">
    <property type="component" value="Unassembled WGS sequence"/>
</dbReference>
<accession>A0A813E2P0</accession>
<reference evidence="1" key="1">
    <citation type="submission" date="2021-02" db="EMBL/GenBank/DDBJ databases">
        <authorList>
            <person name="Dougan E. K."/>
            <person name="Rhodes N."/>
            <person name="Thang M."/>
            <person name="Chan C."/>
        </authorList>
    </citation>
    <scope>NUCLEOTIDE SEQUENCE</scope>
</reference>
<keyword evidence="2" id="KW-1185">Reference proteome</keyword>
<sequence length="150" mass="16125">VFKLNGVAAAVRIESLKREEINSELMREIGSLYHDGFGGQRCCLCCGDGSESDIQAHTSAVYSKLPDSKLEACAVARDPDGHALGLAQLGFHDAGGDWQLPACMQCCMSQSETSHLERIVVGARVLEKCSWIGQTASPESVAARRSNLRS</sequence>
<protein>
    <submittedName>
        <fullName evidence="1">Uncharacterized protein</fullName>
    </submittedName>
</protein>
<dbReference type="OrthoDB" id="405929at2759"/>
<comment type="caution">
    <text evidence="1">The sequence shown here is derived from an EMBL/GenBank/DDBJ whole genome shotgun (WGS) entry which is preliminary data.</text>
</comment>
<dbReference type="AlphaFoldDB" id="A0A813E2P0"/>
<proteinExistence type="predicted"/>
<organism evidence="1 2">
    <name type="scientific">Polarella glacialis</name>
    <name type="common">Dinoflagellate</name>
    <dbReference type="NCBI Taxonomy" id="89957"/>
    <lineage>
        <taxon>Eukaryota</taxon>
        <taxon>Sar</taxon>
        <taxon>Alveolata</taxon>
        <taxon>Dinophyceae</taxon>
        <taxon>Suessiales</taxon>
        <taxon>Suessiaceae</taxon>
        <taxon>Polarella</taxon>
    </lineage>
</organism>
<evidence type="ECO:0000313" key="2">
    <source>
        <dbReference type="Proteomes" id="UP000654075"/>
    </source>
</evidence>
<evidence type="ECO:0000313" key="1">
    <source>
        <dbReference type="EMBL" id="CAE8593070.1"/>
    </source>
</evidence>
<name>A0A813E2P0_POLGL</name>
<dbReference type="EMBL" id="CAJNNV010006096">
    <property type="protein sequence ID" value="CAE8593070.1"/>
    <property type="molecule type" value="Genomic_DNA"/>
</dbReference>